<dbReference type="GO" id="GO:0046872">
    <property type="term" value="F:metal ion binding"/>
    <property type="evidence" value="ECO:0007669"/>
    <property type="project" value="UniProtKB-KW"/>
</dbReference>
<evidence type="ECO:0000313" key="13">
    <source>
        <dbReference type="EMBL" id="QUH29745.1"/>
    </source>
</evidence>
<evidence type="ECO:0000256" key="2">
    <source>
        <dbReference type="ARBA" id="ARBA00006024"/>
    </source>
</evidence>
<dbReference type="GO" id="GO:0005886">
    <property type="term" value="C:plasma membrane"/>
    <property type="evidence" value="ECO:0007669"/>
    <property type="project" value="UniProtKB-SubCell"/>
</dbReference>
<dbReference type="NCBIfam" id="TIGR01511">
    <property type="entry name" value="ATPase-IB1_Cu"/>
    <property type="match status" value="1"/>
</dbReference>
<evidence type="ECO:0000256" key="6">
    <source>
        <dbReference type="ARBA" id="ARBA00022967"/>
    </source>
</evidence>
<dbReference type="EC" id="7.2.2.21" evidence="9"/>
<evidence type="ECO:0000256" key="5">
    <source>
        <dbReference type="ARBA" id="ARBA00022723"/>
    </source>
</evidence>
<feature type="transmembrane region" description="Helical" evidence="11">
    <location>
        <begin position="567"/>
        <end position="590"/>
    </location>
</feature>
<keyword evidence="11" id="KW-0067">ATP-binding</keyword>
<feature type="transmembrane region" description="Helical" evidence="11">
    <location>
        <begin position="6"/>
        <end position="26"/>
    </location>
</feature>
<feature type="domain" description="P-type ATPase A" evidence="12">
    <location>
        <begin position="117"/>
        <end position="218"/>
    </location>
</feature>
<protein>
    <recommendedName>
        <fullName evidence="9">Cd(2+)-exporting ATPase</fullName>
        <ecNumber evidence="9">7.2.2.21</ecNumber>
    </recommendedName>
</protein>
<dbReference type="Gene3D" id="3.40.1110.10">
    <property type="entry name" value="Calcium-transporting ATPase, cytoplasmic domain N"/>
    <property type="match status" value="1"/>
</dbReference>
<dbReference type="AlphaFoldDB" id="A0A8J8MBN8"/>
<evidence type="ECO:0000256" key="1">
    <source>
        <dbReference type="ARBA" id="ARBA00004651"/>
    </source>
</evidence>
<dbReference type="SFLD" id="SFLDF00027">
    <property type="entry name" value="p-type_atpase"/>
    <property type="match status" value="1"/>
</dbReference>
<dbReference type="Gene3D" id="2.70.150.10">
    <property type="entry name" value="Calcium-transporting ATPase, cytoplasmic transduction domain A"/>
    <property type="match status" value="1"/>
</dbReference>
<dbReference type="PROSITE" id="PS00154">
    <property type="entry name" value="ATPASE_E1_E2"/>
    <property type="match status" value="1"/>
</dbReference>
<dbReference type="InterPro" id="IPR023214">
    <property type="entry name" value="HAD_sf"/>
</dbReference>
<dbReference type="KEGG" id="vgu:HYG85_12855"/>
<evidence type="ECO:0000313" key="14">
    <source>
        <dbReference type="Proteomes" id="UP000677305"/>
    </source>
</evidence>
<dbReference type="RefSeq" id="WP_212690003.1">
    <property type="nucleotide sequence ID" value="NZ_CP058561.1"/>
</dbReference>
<keyword evidence="3" id="KW-0104">Cadmium</keyword>
<evidence type="ECO:0000256" key="8">
    <source>
        <dbReference type="ARBA" id="ARBA00023136"/>
    </source>
</evidence>
<dbReference type="GO" id="GO:0005524">
    <property type="term" value="F:ATP binding"/>
    <property type="evidence" value="ECO:0007669"/>
    <property type="project" value="UniProtKB-UniRule"/>
</dbReference>
<dbReference type="NCBIfam" id="TIGR01525">
    <property type="entry name" value="ATPase-IB_hvy"/>
    <property type="match status" value="1"/>
</dbReference>
<dbReference type="InterPro" id="IPR023299">
    <property type="entry name" value="ATPase_P-typ_cyto_dom_N"/>
</dbReference>
<evidence type="ECO:0000256" key="9">
    <source>
        <dbReference type="ARBA" id="ARBA00039103"/>
    </source>
</evidence>
<evidence type="ECO:0000256" key="11">
    <source>
        <dbReference type="RuleBase" id="RU362081"/>
    </source>
</evidence>
<dbReference type="PRINTS" id="PR00119">
    <property type="entry name" value="CATATPASE"/>
</dbReference>
<feature type="transmembrane region" description="Helical" evidence="11">
    <location>
        <begin position="234"/>
        <end position="253"/>
    </location>
</feature>
<evidence type="ECO:0000259" key="12">
    <source>
        <dbReference type="Pfam" id="PF00122"/>
    </source>
</evidence>
<evidence type="ECO:0000256" key="10">
    <source>
        <dbReference type="ARBA" id="ARBA00049338"/>
    </source>
</evidence>
<dbReference type="SUPFAM" id="SSF56784">
    <property type="entry name" value="HAD-like"/>
    <property type="match status" value="1"/>
</dbReference>
<dbReference type="InterPro" id="IPR051014">
    <property type="entry name" value="Cation_Transport_ATPase_IB"/>
</dbReference>
<feature type="transmembrane region" description="Helical" evidence="11">
    <location>
        <begin position="596"/>
        <end position="614"/>
    </location>
</feature>
<name>A0A8J8MBN8_9FIRM</name>
<reference evidence="13 14" key="1">
    <citation type="submission" date="2020-07" db="EMBL/GenBank/DDBJ databases">
        <title>Vallitalea guaymasensis genome.</title>
        <authorList>
            <person name="Postec A."/>
        </authorList>
    </citation>
    <scope>NUCLEOTIDE SEQUENCE [LARGE SCALE GENOMIC DNA]</scope>
    <source>
        <strain evidence="13 14">Ra1766G1</strain>
    </source>
</reference>
<dbReference type="PANTHER" id="PTHR48085">
    <property type="entry name" value="CADMIUM/ZINC-TRANSPORTING ATPASE HMA2-RELATED"/>
    <property type="match status" value="1"/>
</dbReference>
<dbReference type="Gene3D" id="3.40.50.1000">
    <property type="entry name" value="HAD superfamily/HAD-like"/>
    <property type="match status" value="1"/>
</dbReference>
<comment type="similarity">
    <text evidence="2 11">Belongs to the cation transport ATPase (P-type) (TC 3.A.3) family. Type IB subfamily.</text>
</comment>
<comment type="subcellular location">
    <subcellularLocation>
        <location evidence="1">Cell membrane</location>
        <topology evidence="1">Multi-pass membrane protein</topology>
    </subcellularLocation>
</comment>
<keyword evidence="11" id="KW-1003">Cell membrane</keyword>
<feature type="transmembrane region" description="Helical" evidence="11">
    <location>
        <begin position="259"/>
        <end position="284"/>
    </location>
</feature>
<evidence type="ECO:0000256" key="4">
    <source>
        <dbReference type="ARBA" id="ARBA00022692"/>
    </source>
</evidence>
<comment type="catalytic activity">
    <reaction evidence="10">
        <text>Cd(2+)(in) + ATP + H2O = Cd(2+)(out) + ADP + phosphate + H(+)</text>
        <dbReference type="Rhea" id="RHEA:12132"/>
        <dbReference type="ChEBI" id="CHEBI:15377"/>
        <dbReference type="ChEBI" id="CHEBI:15378"/>
        <dbReference type="ChEBI" id="CHEBI:30616"/>
        <dbReference type="ChEBI" id="CHEBI:43474"/>
        <dbReference type="ChEBI" id="CHEBI:48775"/>
        <dbReference type="ChEBI" id="CHEBI:456216"/>
        <dbReference type="EC" id="7.2.2.21"/>
    </reaction>
</comment>
<dbReference type="FunFam" id="2.70.150.10:FF:000002">
    <property type="entry name" value="Copper-transporting ATPase 1, putative"/>
    <property type="match status" value="1"/>
</dbReference>
<dbReference type="InterPro" id="IPR059000">
    <property type="entry name" value="ATPase_P-type_domA"/>
</dbReference>
<dbReference type="GO" id="GO:0008551">
    <property type="term" value="F:P-type cadmium transporter activity"/>
    <property type="evidence" value="ECO:0007669"/>
    <property type="project" value="UniProtKB-EC"/>
</dbReference>
<dbReference type="InterPro" id="IPR018303">
    <property type="entry name" value="ATPase_P-typ_P_site"/>
</dbReference>
<dbReference type="Pfam" id="PF00702">
    <property type="entry name" value="Hydrolase"/>
    <property type="match status" value="1"/>
</dbReference>
<dbReference type="Proteomes" id="UP000677305">
    <property type="component" value="Chromosome"/>
</dbReference>
<evidence type="ECO:0000256" key="7">
    <source>
        <dbReference type="ARBA" id="ARBA00022989"/>
    </source>
</evidence>
<keyword evidence="11" id="KW-0547">Nucleotide-binding</keyword>
<dbReference type="InterPro" id="IPR008250">
    <property type="entry name" value="ATPase_P-typ_transduc_dom_A_sf"/>
</dbReference>
<keyword evidence="4 11" id="KW-0812">Transmembrane</keyword>
<dbReference type="InterPro" id="IPR036412">
    <property type="entry name" value="HAD-like_sf"/>
</dbReference>
<keyword evidence="5 11" id="KW-0479">Metal-binding</keyword>
<dbReference type="InterPro" id="IPR001757">
    <property type="entry name" value="P_typ_ATPase"/>
</dbReference>
<dbReference type="NCBIfam" id="TIGR01494">
    <property type="entry name" value="ATPase_P-type"/>
    <property type="match status" value="1"/>
</dbReference>
<dbReference type="SFLD" id="SFLDS00003">
    <property type="entry name" value="Haloacid_Dehalogenase"/>
    <property type="match status" value="1"/>
</dbReference>
<keyword evidence="7 11" id="KW-1133">Transmembrane helix</keyword>
<sequence length="633" mass="68674">MKRLMDFLFGVKMTIVSGVFLVLSLICMISGIQSPIDFAWGAVLISGIPMLILALQRLIFERWVSSALLISMAMVASVLIGEFFAAGEVAFIMAIGAILEDKTVEKAHKGLKNLINLTPVKGRILRGNDKEELIDAKDIKLNDKLRVLPGEKIPVDGVIVNGSSSVDQSIMTGESLPVDKSMGDDVYCGTLNCYGTIDIKAIAVGEDSSLKKMIKMVEEAENNKAPMQRIADKLAVWLVPIALLIAIFVWLITGNVVRGVTVLVVFCPCALALATPTSIMAAIGQATKKGIIIKSGAALENMGKVDTITFDKTGTLTYGKLTVSDIYFDKDIIDREKFLTMTSSIERLSEHPLAKAVVEKAKEENIDFIDCENFSMTPGKGVKGIIDSKTVYCGKVNYLKENNITIDKQIEYKINDLQNKGMALILMAIDDKCVGVIGLSDIMRNDVKVIVDELKYMNTEVVLLTGDNQKTANFFAEKIGISNIHSDLLPEDKVSHVKRLINNKKIVAMVGDGVNDAPALKTADVSIAMGTMGSDVAIEAADIALLGDDIGKIPYVKRLANETVKTIKFNITLSMIINVLAIIMSVLGLLNPITGALVHNAGSVLVVLNAALLYDRNYENKQGNKNTRLAKAM</sequence>
<proteinExistence type="inferred from homology"/>
<dbReference type="InterPro" id="IPR044492">
    <property type="entry name" value="P_typ_ATPase_HD_dom"/>
</dbReference>
<dbReference type="InterPro" id="IPR023298">
    <property type="entry name" value="ATPase_P-typ_TM_dom_sf"/>
</dbReference>
<feature type="transmembrane region" description="Helical" evidence="11">
    <location>
        <begin position="38"/>
        <end position="60"/>
    </location>
</feature>
<keyword evidence="6" id="KW-1278">Translocase</keyword>
<evidence type="ECO:0000256" key="3">
    <source>
        <dbReference type="ARBA" id="ARBA00022539"/>
    </source>
</evidence>
<accession>A0A8J8MBN8</accession>
<dbReference type="InterPro" id="IPR027256">
    <property type="entry name" value="P-typ_ATPase_IB"/>
</dbReference>
<dbReference type="SFLD" id="SFLDG00002">
    <property type="entry name" value="C1.7:_P-type_atpase_like"/>
    <property type="match status" value="1"/>
</dbReference>
<dbReference type="PANTHER" id="PTHR48085:SF5">
    <property type="entry name" value="CADMIUM_ZINC-TRANSPORTING ATPASE HMA4-RELATED"/>
    <property type="match status" value="1"/>
</dbReference>
<dbReference type="SUPFAM" id="SSF81653">
    <property type="entry name" value="Calcium ATPase, transduction domain A"/>
    <property type="match status" value="1"/>
</dbReference>
<dbReference type="Pfam" id="PF00122">
    <property type="entry name" value="E1-E2_ATPase"/>
    <property type="match status" value="1"/>
</dbReference>
<gene>
    <name evidence="13" type="ORF">HYG85_12855</name>
</gene>
<dbReference type="EMBL" id="CP058561">
    <property type="protein sequence ID" value="QUH29745.1"/>
    <property type="molecule type" value="Genomic_DNA"/>
</dbReference>
<dbReference type="SUPFAM" id="SSF81665">
    <property type="entry name" value="Calcium ATPase, transmembrane domain M"/>
    <property type="match status" value="1"/>
</dbReference>
<keyword evidence="8 11" id="KW-0472">Membrane</keyword>
<keyword evidence="14" id="KW-1185">Reference proteome</keyword>
<dbReference type="GO" id="GO:0016887">
    <property type="term" value="F:ATP hydrolysis activity"/>
    <property type="evidence" value="ECO:0007669"/>
    <property type="project" value="InterPro"/>
</dbReference>
<organism evidence="13 14">
    <name type="scientific">Vallitalea guaymasensis</name>
    <dbReference type="NCBI Taxonomy" id="1185412"/>
    <lineage>
        <taxon>Bacteria</taxon>
        <taxon>Bacillati</taxon>
        <taxon>Bacillota</taxon>
        <taxon>Clostridia</taxon>
        <taxon>Lachnospirales</taxon>
        <taxon>Vallitaleaceae</taxon>
        <taxon>Vallitalea</taxon>
    </lineage>
</organism>
<feature type="transmembrane region" description="Helical" evidence="11">
    <location>
        <begin position="66"/>
        <end position="99"/>
    </location>
</feature>